<proteinExistence type="predicted"/>
<protein>
    <submittedName>
        <fullName evidence="1">Uncharacterized protein</fullName>
    </submittedName>
</protein>
<comment type="caution">
    <text evidence="1">The sequence shown here is derived from an EMBL/GenBank/DDBJ whole genome shotgun (WGS) entry which is preliminary data.</text>
</comment>
<organism evidence="1 2">
    <name type="scientific">Amblyomma americanum</name>
    <name type="common">Lone star tick</name>
    <dbReference type="NCBI Taxonomy" id="6943"/>
    <lineage>
        <taxon>Eukaryota</taxon>
        <taxon>Metazoa</taxon>
        <taxon>Ecdysozoa</taxon>
        <taxon>Arthropoda</taxon>
        <taxon>Chelicerata</taxon>
        <taxon>Arachnida</taxon>
        <taxon>Acari</taxon>
        <taxon>Parasitiformes</taxon>
        <taxon>Ixodida</taxon>
        <taxon>Ixodoidea</taxon>
        <taxon>Ixodidae</taxon>
        <taxon>Amblyomminae</taxon>
        <taxon>Amblyomma</taxon>
    </lineage>
</organism>
<sequence>MMSKDAKIPLDAQFFNVTVKDSPQVGMYDVYNFTLSNGLLHTRSEETLPQDIGSCSLSDDTDLMCRASTLGWHATYDGEVSHAGDKSADFKVTVKMAKYSYNPADVTVYLRMTTESPGSFRLRKRSGWRRRVLGGILTAAHGYLKSTSARRHKGDSALSIRI</sequence>
<keyword evidence="2" id="KW-1185">Reference proteome</keyword>
<accession>A0AAQ4DW88</accession>
<name>A0AAQ4DW88_AMBAM</name>
<gene>
    <name evidence="1" type="ORF">V5799_006489</name>
</gene>
<dbReference type="EMBL" id="JARKHS020026068">
    <property type="protein sequence ID" value="KAK8766728.1"/>
    <property type="molecule type" value="Genomic_DNA"/>
</dbReference>
<dbReference type="AlphaFoldDB" id="A0AAQ4DW88"/>
<evidence type="ECO:0000313" key="2">
    <source>
        <dbReference type="Proteomes" id="UP001321473"/>
    </source>
</evidence>
<reference evidence="1 2" key="1">
    <citation type="journal article" date="2023" name="Arcadia Sci">
        <title>De novo assembly of a long-read Amblyomma americanum tick genome.</title>
        <authorList>
            <person name="Chou S."/>
            <person name="Poskanzer K.E."/>
            <person name="Rollins M."/>
            <person name="Thuy-Boun P.S."/>
        </authorList>
    </citation>
    <scope>NUCLEOTIDE SEQUENCE [LARGE SCALE GENOMIC DNA]</scope>
    <source>
        <strain evidence="1">F_SG_1</strain>
        <tissue evidence="1">Salivary glands</tissue>
    </source>
</reference>
<evidence type="ECO:0000313" key="1">
    <source>
        <dbReference type="EMBL" id="KAK8766728.1"/>
    </source>
</evidence>
<dbReference type="Proteomes" id="UP001321473">
    <property type="component" value="Unassembled WGS sequence"/>
</dbReference>